<proteinExistence type="predicted"/>
<evidence type="ECO:0000313" key="13">
    <source>
        <dbReference type="EMBL" id="MEX6687061.1"/>
    </source>
</evidence>
<dbReference type="InterPro" id="IPR005467">
    <property type="entry name" value="His_kinase_dom"/>
</dbReference>
<dbReference type="InterPro" id="IPR003661">
    <property type="entry name" value="HisK_dim/P_dom"/>
</dbReference>
<dbReference type="SUPFAM" id="SSF52172">
    <property type="entry name" value="CheY-like"/>
    <property type="match status" value="3"/>
</dbReference>
<dbReference type="EMBL" id="JAULBC010000002">
    <property type="protein sequence ID" value="MEX6687061.1"/>
    <property type="molecule type" value="Genomic_DNA"/>
</dbReference>
<feature type="domain" description="Response regulatory" evidence="12">
    <location>
        <begin position="733"/>
        <end position="845"/>
    </location>
</feature>
<dbReference type="CDD" id="cd16922">
    <property type="entry name" value="HATPase_EvgS-ArcB-TorS-like"/>
    <property type="match status" value="1"/>
</dbReference>
<dbReference type="PROSITE" id="PS50110">
    <property type="entry name" value="RESPONSE_REGULATORY"/>
    <property type="match status" value="2"/>
</dbReference>
<dbReference type="PRINTS" id="PR00344">
    <property type="entry name" value="BCTRLSENSOR"/>
</dbReference>
<name>A0ABV3ZDC6_9BACT</name>
<evidence type="ECO:0000313" key="14">
    <source>
        <dbReference type="Proteomes" id="UP001560573"/>
    </source>
</evidence>
<evidence type="ECO:0000256" key="9">
    <source>
        <dbReference type="SAM" id="MobiDB-lite"/>
    </source>
</evidence>
<keyword evidence="4" id="KW-0808">Transferase</keyword>
<dbReference type="InterPro" id="IPR011006">
    <property type="entry name" value="CheY-like_superfamily"/>
</dbReference>
<dbReference type="PANTHER" id="PTHR45339:SF1">
    <property type="entry name" value="HYBRID SIGNAL TRANSDUCTION HISTIDINE KINASE J"/>
    <property type="match status" value="1"/>
</dbReference>
<dbReference type="InterPro" id="IPR003018">
    <property type="entry name" value="GAF"/>
</dbReference>
<dbReference type="SUPFAM" id="SSF55781">
    <property type="entry name" value="GAF domain-like"/>
    <property type="match status" value="1"/>
</dbReference>
<keyword evidence="10" id="KW-1133">Transmembrane helix</keyword>
<evidence type="ECO:0000259" key="11">
    <source>
        <dbReference type="PROSITE" id="PS50109"/>
    </source>
</evidence>
<keyword evidence="10" id="KW-0472">Membrane</keyword>
<dbReference type="Pfam" id="PF02518">
    <property type="entry name" value="HATPase_c"/>
    <property type="match status" value="1"/>
</dbReference>
<evidence type="ECO:0000256" key="6">
    <source>
        <dbReference type="ARBA" id="ARBA00023012"/>
    </source>
</evidence>
<dbReference type="EC" id="2.7.13.3" evidence="2"/>
<feature type="transmembrane region" description="Helical" evidence="10">
    <location>
        <begin position="172"/>
        <end position="194"/>
    </location>
</feature>
<dbReference type="RefSeq" id="WP_369328465.1">
    <property type="nucleotide sequence ID" value="NZ_JAULBC010000002.1"/>
</dbReference>
<dbReference type="Gene3D" id="3.30.450.40">
    <property type="match status" value="1"/>
</dbReference>
<dbReference type="CDD" id="cd17546">
    <property type="entry name" value="REC_hyHK_CKI1_RcsC-like"/>
    <property type="match status" value="1"/>
</dbReference>
<evidence type="ECO:0000256" key="10">
    <source>
        <dbReference type="SAM" id="Phobius"/>
    </source>
</evidence>
<dbReference type="PROSITE" id="PS50109">
    <property type="entry name" value="HIS_KIN"/>
    <property type="match status" value="1"/>
</dbReference>
<dbReference type="SMART" id="SM00448">
    <property type="entry name" value="REC"/>
    <property type="match status" value="2"/>
</dbReference>
<dbReference type="SUPFAM" id="SSF47384">
    <property type="entry name" value="Homodimeric domain of signal transducing histidine kinase"/>
    <property type="match status" value="1"/>
</dbReference>
<dbReference type="PANTHER" id="PTHR45339">
    <property type="entry name" value="HYBRID SIGNAL TRANSDUCTION HISTIDINE KINASE J"/>
    <property type="match status" value="1"/>
</dbReference>
<evidence type="ECO:0000256" key="3">
    <source>
        <dbReference type="ARBA" id="ARBA00022553"/>
    </source>
</evidence>
<evidence type="ECO:0000256" key="2">
    <source>
        <dbReference type="ARBA" id="ARBA00012438"/>
    </source>
</evidence>
<dbReference type="InterPro" id="IPR036890">
    <property type="entry name" value="HATPase_C_sf"/>
</dbReference>
<keyword evidence="6" id="KW-0902">Two-component regulatory system</keyword>
<keyword evidence="3 7" id="KW-0597">Phosphoprotein</keyword>
<accession>A0ABV3ZDC6</accession>
<dbReference type="CDD" id="cd00082">
    <property type="entry name" value="HisKA"/>
    <property type="match status" value="1"/>
</dbReference>
<dbReference type="SMART" id="SM00065">
    <property type="entry name" value="GAF"/>
    <property type="match status" value="1"/>
</dbReference>
<dbReference type="SMART" id="SM00388">
    <property type="entry name" value="HisKA"/>
    <property type="match status" value="1"/>
</dbReference>
<feature type="coiled-coil region" evidence="8">
    <location>
        <begin position="391"/>
        <end position="464"/>
    </location>
</feature>
<dbReference type="InterPro" id="IPR003594">
    <property type="entry name" value="HATPase_dom"/>
</dbReference>
<organism evidence="13 14">
    <name type="scientific">Danxiaibacter flavus</name>
    <dbReference type="NCBI Taxonomy" id="3049108"/>
    <lineage>
        <taxon>Bacteria</taxon>
        <taxon>Pseudomonadati</taxon>
        <taxon>Bacteroidota</taxon>
        <taxon>Chitinophagia</taxon>
        <taxon>Chitinophagales</taxon>
        <taxon>Chitinophagaceae</taxon>
        <taxon>Danxiaibacter</taxon>
    </lineage>
</organism>
<dbReference type="InterPro" id="IPR004358">
    <property type="entry name" value="Sig_transdc_His_kin-like_C"/>
</dbReference>
<gene>
    <name evidence="13" type="ORF">QTN47_06125</name>
</gene>
<keyword evidence="8" id="KW-0175">Coiled coil</keyword>
<evidence type="ECO:0000256" key="7">
    <source>
        <dbReference type="PROSITE-ProRule" id="PRU00169"/>
    </source>
</evidence>
<dbReference type="SUPFAM" id="SSF55874">
    <property type="entry name" value="ATPase domain of HSP90 chaperone/DNA topoisomerase II/histidine kinase"/>
    <property type="match status" value="1"/>
</dbReference>
<protein>
    <recommendedName>
        <fullName evidence="2">histidine kinase</fullName>
        <ecNumber evidence="2">2.7.13.3</ecNumber>
    </recommendedName>
</protein>
<dbReference type="Pfam" id="PF00072">
    <property type="entry name" value="Response_reg"/>
    <property type="match status" value="2"/>
</dbReference>
<evidence type="ECO:0000256" key="1">
    <source>
        <dbReference type="ARBA" id="ARBA00000085"/>
    </source>
</evidence>
<feature type="region of interest" description="Disordered" evidence="9">
    <location>
        <begin position="702"/>
        <end position="723"/>
    </location>
</feature>
<dbReference type="InterPro" id="IPR029016">
    <property type="entry name" value="GAF-like_dom_sf"/>
</dbReference>
<dbReference type="Gene3D" id="3.30.565.10">
    <property type="entry name" value="Histidine kinase-like ATPase, C-terminal domain"/>
    <property type="match status" value="1"/>
</dbReference>
<feature type="domain" description="Response regulatory" evidence="12">
    <location>
        <begin position="1001"/>
        <end position="1118"/>
    </location>
</feature>
<dbReference type="Pfam" id="PF00512">
    <property type="entry name" value="HisKA"/>
    <property type="match status" value="1"/>
</dbReference>
<evidence type="ECO:0000256" key="4">
    <source>
        <dbReference type="ARBA" id="ARBA00022679"/>
    </source>
</evidence>
<sequence>MKIPLKIRLFAGVLFAAAIVLSLCILFFYNSGESRGAEQWTHHTLQVIDKLQNISLHIKDQALDSDKLSQKDAYVREAAIHNEVEVLNTLIHDNKPQVKRSARLSAAIDSLSVCLYNGTALLKDGQNESGHVKKHDLLAAVDAILRDMIATEYSLLEVRMARAAAQRNISTWTNIAGTAIILFLIGFLCTRVYAEFNKRSVMQDKLKHTIRQSDRLMKETKEKNALLTGLATLNEDFQSVNDTDTFAKRVLYSIIQILELPAGAFYIFEEREKKALQLKASSGFEAQSVKLYALEGLISSQAVDQRKLKIIKQVPANYWRFSNAQDVSGSMEIACIPLFIQNELAGVIELVSFSSFNSYQLNFFEVMVHNIAAGLNSVQAKEKENALLGRLKEHQQLLISQQEELKQTNEELTQQAMALQSSEEELKAQDEELRNINVELEEKNEALELSRQALSVKADELEQSGKFKSTFLANMSHELRTPLNSILILSRLLEENKENNLADKQVNYARIIQKSGKDLLSLINDILDLSKIEAGKMEIVTEETSLADILTSMRDTFSVIAEEKHISFSTVITRQCPASIVTDKSKLEQVLKNLLSNAFKFTDKNGVVSLSFDYKQNKDTDGKVIIKVEDNGVGISKEKQSLIFEAFTQADSSINRKFGGTGLGLSISKELVWLLGGTISMNSEKGTGSAFLIELPVNPVSEQSSNPGRIQHSDVNFKPGHSARNGMSRTKKSLLIIEDDRDFATVLSEYASSKNYETVIASNGEEGLSVARKQRPDAIILDMNMPVKNGWDTLKELNSDENLKDIPVHIISGADVDGVPGNSVITYLKKPVANESLDEAFALLGMKLQTEAKHVLIYSDRSLADNNFSDALNNVHFHIVPDYVFSIKEAMHKAVTTKYDCIIADIRNDVAESVNTLADLKKQDAFAGTPVIIYLDDNGIAFDELTLKKIADVTIVHSTQAHRRLIDELELFLNRFENETAANSTVGAPDYLPDSSLKNKKALVADDDIRNVFALNVLLEEQGMTVVTAANGREALEMLTESKDIDIILMDVMMPEVDGLEAIARLRKMLLYKETPVIALTAKAMMEDREQCIKAGASDYLSKPFEASKLLSLMRVWLSRK</sequence>
<feature type="domain" description="Histidine kinase" evidence="11">
    <location>
        <begin position="474"/>
        <end position="699"/>
    </location>
</feature>
<evidence type="ECO:0000256" key="5">
    <source>
        <dbReference type="ARBA" id="ARBA00022777"/>
    </source>
</evidence>
<comment type="caution">
    <text evidence="13">The sequence shown here is derived from an EMBL/GenBank/DDBJ whole genome shotgun (WGS) entry which is preliminary data.</text>
</comment>
<comment type="catalytic activity">
    <reaction evidence="1">
        <text>ATP + protein L-histidine = ADP + protein N-phospho-L-histidine.</text>
        <dbReference type="EC" id="2.7.13.3"/>
    </reaction>
</comment>
<dbReference type="InterPro" id="IPR001789">
    <property type="entry name" value="Sig_transdc_resp-reg_receiver"/>
</dbReference>
<dbReference type="SMART" id="SM00387">
    <property type="entry name" value="HATPase_c"/>
    <property type="match status" value="1"/>
</dbReference>
<feature type="modified residue" description="4-aspartylphosphate" evidence="7">
    <location>
        <position position="1051"/>
    </location>
</feature>
<evidence type="ECO:0000256" key="8">
    <source>
        <dbReference type="SAM" id="Coils"/>
    </source>
</evidence>
<keyword evidence="5" id="KW-0418">Kinase</keyword>
<reference evidence="13 14" key="1">
    <citation type="submission" date="2023-07" db="EMBL/GenBank/DDBJ databases">
        <authorList>
            <person name="Lian W.-H."/>
        </authorList>
    </citation>
    <scope>NUCLEOTIDE SEQUENCE [LARGE SCALE GENOMIC DNA]</scope>
    <source>
        <strain evidence="13 14">SYSU DXS3180</strain>
    </source>
</reference>
<keyword evidence="14" id="KW-1185">Reference proteome</keyword>
<evidence type="ECO:0000259" key="12">
    <source>
        <dbReference type="PROSITE" id="PS50110"/>
    </source>
</evidence>
<dbReference type="InterPro" id="IPR036097">
    <property type="entry name" value="HisK_dim/P_sf"/>
</dbReference>
<dbReference type="Gene3D" id="3.40.50.2300">
    <property type="match status" value="2"/>
</dbReference>
<dbReference type="Gene3D" id="1.10.287.130">
    <property type="match status" value="1"/>
</dbReference>
<dbReference type="Proteomes" id="UP001560573">
    <property type="component" value="Unassembled WGS sequence"/>
</dbReference>
<feature type="modified residue" description="4-aspartylphosphate" evidence="7">
    <location>
        <position position="782"/>
    </location>
</feature>
<dbReference type="Pfam" id="PF13185">
    <property type="entry name" value="GAF_2"/>
    <property type="match status" value="1"/>
</dbReference>
<keyword evidence="10" id="KW-0812">Transmembrane</keyword>